<dbReference type="AlphaFoldDB" id="A0A8H7J7N9"/>
<organism evidence="2 3">
    <name type="scientific">Ascochyta lentis</name>
    <dbReference type="NCBI Taxonomy" id="205686"/>
    <lineage>
        <taxon>Eukaryota</taxon>
        <taxon>Fungi</taxon>
        <taxon>Dikarya</taxon>
        <taxon>Ascomycota</taxon>
        <taxon>Pezizomycotina</taxon>
        <taxon>Dothideomycetes</taxon>
        <taxon>Pleosporomycetidae</taxon>
        <taxon>Pleosporales</taxon>
        <taxon>Pleosporineae</taxon>
        <taxon>Didymellaceae</taxon>
        <taxon>Ascochyta</taxon>
    </lineage>
</organism>
<dbReference type="EMBL" id="RZGK01000007">
    <property type="protein sequence ID" value="KAF9697722.1"/>
    <property type="molecule type" value="Genomic_DNA"/>
</dbReference>
<dbReference type="Proteomes" id="UP000651452">
    <property type="component" value="Unassembled WGS sequence"/>
</dbReference>
<dbReference type="OrthoDB" id="5953249at2759"/>
<sequence>MYSSYSSDAVIFASHGSPSPSRPSTAMRQLKAFLNRPDISDAAIIRHCLGRENLPGAPSLAENMIVIAFDVESWIHDTILLTEIGFCIFDSREKRKIELAGPHGENLLESMYWYHVRIQGHAHLINPTGDPETNRFGTTRFLTIPEARNMLIECFSRAISDERPELGNCPVVVLGHTLPTDLPKFLPAVGFDYLKVGTVVKQIGTQNMARSTGYWPGQPVGLDRLVKDILGFEYRDQHTTCNHISMTVIAAVQMVLPDELKVGQSKSLQDVVDHTEKVSKKIEWSHGSVTYCLRCNKRGNFKNQCRCGAQSRVAEVPFGYNGNVQTDG</sequence>
<reference evidence="2" key="2">
    <citation type="submission" date="2020-09" db="EMBL/GenBank/DDBJ databases">
        <title>Reference genome assembly for Australian Ascochyta lentis isolate Al4.</title>
        <authorList>
            <person name="Lee R.C."/>
            <person name="Farfan-Caceres L.M."/>
            <person name="Debler J.W."/>
            <person name="Williams A.H."/>
            <person name="Henares B.M."/>
        </authorList>
    </citation>
    <scope>NUCLEOTIDE SEQUENCE</scope>
    <source>
        <strain evidence="2">Al4</strain>
    </source>
</reference>
<evidence type="ECO:0000259" key="1">
    <source>
        <dbReference type="Pfam" id="PF21762"/>
    </source>
</evidence>
<dbReference type="InterPro" id="IPR048519">
    <property type="entry name" value="Gfd2/YDR514C-like_C"/>
</dbReference>
<gene>
    <name evidence="2" type="ORF">EKO04_004467</name>
</gene>
<protein>
    <recommendedName>
        <fullName evidence="1">Gfd2/YDR514C-like C-terminal domain-containing protein</fullName>
    </recommendedName>
</protein>
<dbReference type="GO" id="GO:0005634">
    <property type="term" value="C:nucleus"/>
    <property type="evidence" value="ECO:0007669"/>
    <property type="project" value="TreeGrafter"/>
</dbReference>
<keyword evidence="3" id="KW-1185">Reference proteome</keyword>
<evidence type="ECO:0000313" key="3">
    <source>
        <dbReference type="Proteomes" id="UP000651452"/>
    </source>
</evidence>
<reference evidence="2" key="1">
    <citation type="submission" date="2018-12" db="EMBL/GenBank/DDBJ databases">
        <authorList>
            <person name="Syme R.A."/>
            <person name="Farfan-Caceres L."/>
            <person name="Lichtenzveig J."/>
        </authorList>
    </citation>
    <scope>NUCLEOTIDE SEQUENCE</scope>
    <source>
        <strain evidence="2">Al4</strain>
    </source>
</reference>
<dbReference type="Pfam" id="PF21762">
    <property type="entry name" value="DEDDh_C"/>
    <property type="match status" value="1"/>
</dbReference>
<evidence type="ECO:0000313" key="2">
    <source>
        <dbReference type="EMBL" id="KAF9697722.1"/>
    </source>
</evidence>
<proteinExistence type="predicted"/>
<dbReference type="PANTHER" id="PTHR28083:SF1">
    <property type="entry name" value="GOOD FOR FULL DBP5 ACTIVITY PROTEIN 2"/>
    <property type="match status" value="1"/>
</dbReference>
<feature type="domain" description="Gfd2/YDR514C-like C-terminal" evidence="1">
    <location>
        <begin position="66"/>
        <end position="254"/>
    </location>
</feature>
<accession>A0A8H7J7N9</accession>
<comment type="caution">
    <text evidence="2">The sequence shown here is derived from an EMBL/GenBank/DDBJ whole genome shotgun (WGS) entry which is preliminary data.</text>
</comment>
<name>A0A8H7J7N9_9PLEO</name>
<dbReference type="PANTHER" id="PTHR28083">
    <property type="entry name" value="GOOD FOR FULL DBP5 ACTIVITY PROTEIN 2"/>
    <property type="match status" value="1"/>
</dbReference>
<dbReference type="InterPro" id="IPR040151">
    <property type="entry name" value="Gfd2/YDR514C-like"/>
</dbReference>